<evidence type="ECO:0000313" key="2">
    <source>
        <dbReference type="EMBL" id="BBD07175.1"/>
    </source>
</evidence>
<evidence type="ECO:0000256" key="1">
    <source>
        <dbReference type="SAM" id="SignalP"/>
    </source>
</evidence>
<reference evidence="2 3" key="1">
    <citation type="journal article" date="2018" name="Sci. Adv.">
        <title>Multi-heme cytochromes provide a pathway for survival in energy-limited environments.</title>
        <authorList>
            <person name="Deng X."/>
            <person name="Dohmae N."/>
            <person name="Nealson K.H."/>
            <person name="Hashimoto K."/>
            <person name="Okamoto A."/>
        </authorList>
    </citation>
    <scope>NUCLEOTIDE SEQUENCE [LARGE SCALE GENOMIC DNA]</scope>
    <source>
        <strain evidence="2 3">IS5</strain>
    </source>
</reference>
<evidence type="ECO:0000313" key="3">
    <source>
        <dbReference type="Proteomes" id="UP000269883"/>
    </source>
</evidence>
<dbReference type="EMBL" id="AP017378">
    <property type="protein sequence ID" value="BBD07175.1"/>
    <property type="molecule type" value="Genomic_DNA"/>
</dbReference>
<keyword evidence="1" id="KW-0732">Signal</keyword>
<dbReference type="Gene3D" id="3.90.10.10">
    <property type="entry name" value="Cytochrome C3"/>
    <property type="match status" value="1"/>
</dbReference>
<gene>
    <name evidence="2" type="ORF">DFE_0449</name>
</gene>
<dbReference type="InterPro" id="IPR036280">
    <property type="entry name" value="Multihaem_cyt_sf"/>
</dbReference>
<dbReference type="SUPFAM" id="SSF48695">
    <property type="entry name" value="Multiheme cytochromes"/>
    <property type="match status" value="1"/>
</dbReference>
<name>A0A2Z6AVG0_9BACT</name>
<dbReference type="OrthoDB" id="9782159at2"/>
<sequence>MRLVKGLMLLGLLAVCLVCVAACEKRTPAGGGAAEPISVEPAQPEKREIALYDSGVSPLTTEQCGQCHFPVYDAIREDGGKHKIPCVQCHEQYHAYSPRKQNFDEIMPKCGTCHVGPDGAEFHGSDESLKDCLKCHADVHRPLLMDMENLSPDCGTCHKPVAGELVMNPSAHSSDVGCEDCHADNHGKIPECADCHESHSPEVEMTSAECMTCHPVHKPTVVTYGEDVSSAICAGCHDDVQHNLTKNITKHTDVPCASCHLEHEGIEPCSKCHGEPHSKTLMQDTSKCGDCHGTAHELAAG</sequence>
<accession>A0A2Z6AVG0</accession>
<feature type="chain" id="PRO_5016262530" evidence="1">
    <location>
        <begin position="22"/>
        <end position="301"/>
    </location>
</feature>
<protein>
    <submittedName>
        <fullName evidence="2">Uncharacterized protein</fullName>
    </submittedName>
</protein>
<proteinExistence type="predicted"/>
<dbReference type="RefSeq" id="WP_126376155.1">
    <property type="nucleotide sequence ID" value="NZ_AP017378.1"/>
</dbReference>
<dbReference type="AlphaFoldDB" id="A0A2Z6AVG0"/>
<feature type="signal peptide" evidence="1">
    <location>
        <begin position="1"/>
        <end position="21"/>
    </location>
</feature>
<dbReference type="Proteomes" id="UP000269883">
    <property type="component" value="Chromosome"/>
</dbReference>
<keyword evidence="3" id="KW-1185">Reference proteome</keyword>
<organism evidence="2 3">
    <name type="scientific">Desulfovibrio ferrophilus</name>
    <dbReference type="NCBI Taxonomy" id="241368"/>
    <lineage>
        <taxon>Bacteria</taxon>
        <taxon>Pseudomonadati</taxon>
        <taxon>Thermodesulfobacteriota</taxon>
        <taxon>Desulfovibrionia</taxon>
        <taxon>Desulfovibrionales</taxon>
        <taxon>Desulfovibrionaceae</taxon>
        <taxon>Desulfovibrio</taxon>
    </lineage>
</organism>
<dbReference type="KEGG" id="dfl:DFE_0449"/>